<dbReference type="PANTHER" id="PTHR12526:SF630">
    <property type="entry name" value="GLYCOSYLTRANSFERASE"/>
    <property type="match status" value="1"/>
</dbReference>
<dbReference type="InterPro" id="IPR001296">
    <property type="entry name" value="Glyco_trans_1"/>
</dbReference>
<dbReference type="EMBL" id="QJSX01000002">
    <property type="protein sequence ID" value="PYE55755.1"/>
    <property type="molecule type" value="Genomic_DNA"/>
</dbReference>
<sequence>MTRKLRVLFVFQSLEGRGPERVALNIVSHLDRSLFEPSLWVLKPDEDLRADVPSDVPIDVALADGARIRQQLPRMWRSLVKRAREADVIVATVELLPTYLAFAAGVAARKPVLGWVHNQMDRVFAAFPKWNFHASKFVYRRLARTVSVSQGVQDTLRRLQDLPSDRLLVLHNPQNLRAIEARRDEALPDWAAFMSEQPTILAAGRLTHQKGFDLLIDAHARLRERGSRHNLVILGRGELHDELKRQASDLGVADSVFLPGFTANPYAFMRHATAFALSSRYEGLVGVVVEAMACGLPVVAFDCPSGTAELLQDGRCGLLAPPEDVSALADRLGEVLRDEKLRRHLSEQGTRRALDFAPERIVPQWEQLLADVVVSPAVHRVSTLNSSL</sequence>
<dbReference type="RefSeq" id="WP_110885310.1">
    <property type="nucleotide sequence ID" value="NZ_QJSX01000002.1"/>
</dbReference>
<keyword evidence="3" id="KW-0808">Transferase</keyword>
<dbReference type="Gene3D" id="3.40.50.2000">
    <property type="entry name" value="Glycogen Phosphorylase B"/>
    <property type="match status" value="2"/>
</dbReference>
<comment type="caution">
    <text evidence="3">The sequence shown here is derived from an EMBL/GenBank/DDBJ whole genome shotgun (WGS) entry which is preliminary data.</text>
</comment>
<feature type="domain" description="Glycosyl transferase family 1" evidence="1">
    <location>
        <begin position="195"/>
        <end position="351"/>
    </location>
</feature>
<dbReference type="InterPro" id="IPR028098">
    <property type="entry name" value="Glyco_trans_4-like_N"/>
</dbReference>
<gene>
    <name evidence="3" type="ORF">DES52_102119</name>
</gene>
<accession>A0A318SEU9</accession>
<dbReference type="CDD" id="cd03811">
    <property type="entry name" value="GT4_GT28_WabH-like"/>
    <property type="match status" value="1"/>
</dbReference>
<organism evidence="3 4">
    <name type="scientific">Deinococcus yavapaiensis KR-236</name>
    <dbReference type="NCBI Taxonomy" id="694435"/>
    <lineage>
        <taxon>Bacteria</taxon>
        <taxon>Thermotogati</taxon>
        <taxon>Deinococcota</taxon>
        <taxon>Deinococci</taxon>
        <taxon>Deinococcales</taxon>
        <taxon>Deinococcaceae</taxon>
        <taxon>Deinococcus</taxon>
    </lineage>
</organism>
<dbReference type="Proteomes" id="UP000248326">
    <property type="component" value="Unassembled WGS sequence"/>
</dbReference>
<dbReference type="GO" id="GO:0016757">
    <property type="term" value="F:glycosyltransferase activity"/>
    <property type="evidence" value="ECO:0007669"/>
    <property type="project" value="InterPro"/>
</dbReference>
<feature type="domain" description="Glycosyltransferase subfamily 4-like N-terminal" evidence="2">
    <location>
        <begin position="18"/>
        <end position="173"/>
    </location>
</feature>
<reference evidence="3 4" key="1">
    <citation type="submission" date="2018-06" db="EMBL/GenBank/DDBJ databases">
        <title>Genomic Encyclopedia of Type Strains, Phase IV (KMG-IV): sequencing the most valuable type-strain genomes for metagenomic binning, comparative biology and taxonomic classification.</title>
        <authorList>
            <person name="Goeker M."/>
        </authorList>
    </citation>
    <scope>NUCLEOTIDE SEQUENCE [LARGE SCALE GENOMIC DNA]</scope>
    <source>
        <strain evidence="3 4">DSM 18048</strain>
    </source>
</reference>
<proteinExistence type="predicted"/>
<dbReference type="AlphaFoldDB" id="A0A318SEU9"/>
<protein>
    <submittedName>
        <fullName evidence="3">Glycosyltransferase involved in cell wall biosynthesis</fullName>
    </submittedName>
</protein>
<evidence type="ECO:0000259" key="2">
    <source>
        <dbReference type="Pfam" id="PF13439"/>
    </source>
</evidence>
<dbReference type="SUPFAM" id="SSF53756">
    <property type="entry name" value="UDP-Glycosyltransferase/glycogen phosphorylase"/>
    <property type="match status" value="1"/>
</dbReference>
<evidence type="ECO:0000313" key="3">
    <source>
        <dbReference type="EMBL" id="PYE55755.1"/>
    </source>
</evidence>
<name>A0A318SEU9_9DEIO</name>
<keyword evidence="4" id="KW-1185">Reference proteome</keyword>
<dbReference type="PANTHER" id="PTHR12526">
    <property type="entry name" value="GLYCOSYLTRANSFERASE"/>
    <property type="match status" value="1"/>
</dbReference>
<dbReference type="OrthoDB" id="9762705at2"/>
<dbReference type="Pfam" id="PF13439">
    <property type="entry name" value="Glyco_transf_4"/>
    <property type="match status" value="1"/>
</dbReference>
<dbReference type="Pfam" id="PF00534">
    <property type="entry name" value="Glycos_transf_1"/>
    <property type="match status" value="1"/>
</dbReference>
<evidence type="ECO:0000313" key="4">
    <source>
        <dbReference type="Proteomes" id="UP000248326"/>
    </source>
</evidence>
<evidence type="ECO:0000259" key="1">
    <source>
        <dbReference type="Pfam" id="PF00534"/>
    </source>
</evidence>